<dbReference type="VEuPathDB" id="FungiDB:BO71DRAFT_386260"/>
<dbReference type="EMBL" id="KZ825955">
    <property type="protein sequence ID" value="PYH91134.1"/>
    <property type="molecule type" value="Genomic_DNA"/>
</dbReference>
<dbReference type="PANTHER" id="PTHR47171:SF2">
    <property type="entry name" value="TRANSCRIPTION FACTOR, PUTATIVE-RELATED"/>
    <property type="match status" value="1"/>
</dbReference>
<protein>
    <recommendedName>
        <fullName evidence="6">Xylanolytic transcriptional activator regulatory domain-containing protein</fullName>
    </recommendedName>
</protein>
<evidence type="ECO:0000313" key="8">
    <source>
        <dbReference type="Proteomes" id="UP000247810"/>
    </source>
</evidence>
<keyword evidence="1" id="KW-0862">Zinc</keyword>
<evidence type="ECO:0000256" key="3">
    <source>
        <dbReference type="ARBA" id="ARBA00023125"/>
    </source>
</evidence>
<sequence>MHLAHTLYDKVKTLLYLNYETDILVTLKTLCLLSCWSVKSPDKISLDGPWYWMGVASRLAIQMGLHRESTYRDNPRSRCLRRIFWHLHSADKLQMACWGRPPTFDPKYYDVKPLSINDFDAKNIQSEASLHLVKLCSIIGQIADLELERRSVSSDEVLVLTQVLCRWLDELPDNLRLYDLDGIRKQFCLISSELFIKYFAAIIMLQLLQGGADQQRITSVRSLVAASCIARLYEEIHFREQTKSLLSINGFLCMVASLPQIYYRPRCATKERMRKEEIGVLCTIMESMRCKYGGAEMVLHKIRGLQAKVDASMEQMETDTNGLSDSYITQHERESLEKLFPFPLDMGSQMELIRRSAQTEPGLSMQSFLPMENEWASWLGTEGHGFVDLLGILPDIPDTI</sequence>
<dbReference type="Pfam" id="PF04082">
    <property type="entry name" value="Fungal_trans"/>
    <property type="match status" value="1"/>
</dbReference>
<gene>
    <name evidence="7" type="ORF">BO71DRAFT_386260</name>
</gene>
<dbReference type="CDD" id="cd12148">
    <property type="entry name" value="fungal_TF_MHR"/>
    <property type="match status" value="1"/>
</dbReference>
<dbReference type="AlphaFoldDB" id="A0A319D1F7"/>
<dbReference type="InterPro" id="IPR007219">
    <property type="entry name" value="XnlR_reg_dom"/>
</dbReference>
<dbReference type="Proteomes" id="UP000247810">
    <property type="component" value="Unassembled WGS sequence"/>
</dbReference>
<reference evidence="7 8" key="1">
    <citation type="submission" date="2018-02" db="EMBL/GenBank/DDBJ databases">
        <title>The genomes of Aspergillus section Nigri reveals drivers in fungal speciation.</title>
        <authorList>
            <consortium name="DOE Joint Genome Institute"/>
            <person name="Vesth T.C."/>
            <person name="Nybo J."/>
            <person name="Theobald S."/>
            <person name="Brandl J."/>
            <person name="Frisvad J.C."/>
            <person name="Nielsen K.F."/>
            <person name="Lyhne E.K."/>
            <person name="Kogle M.E."/>
            <person name="Kuo A."/>
            <person name="Riley R."/>
            <person name="Clum A."/>
            <person name="Nolan M."/>
            <person name="Lipzen A."/>
            <person name="Salamov A."/>
            <person name="Henrissat B."/>
            <person name="Wiebenga A."/>
            <person name="De vries R.P."/>
            <person name="Grigoriev I.V."/>
            <person name="Mortensen U.H."/>
            <person name="Andersen M.R."/>
            <person name="Baker S.E."/>
        </authorList>
    </citation>
    <scope>NUCLEOTIDE SEQUENCE [LARGE SCALE GENOMIC DNA]</scope>
    <source>
        <strain evidence="7 8">CBS 707.79</strain>
    </source>
</reference>
<keyword evidence="4" id="KW-0804">Transcription</keyword>
<dbReference type="GO" id="GO:0006351">
    <property type="term" value="P:DNA-templated transcription"/>
    <property type="evidence" value="ECO:0007669"/>
    <property type="project" value="InterPro"/>
</dbReference>
<evidence type="ECO:0000313" key="7">
    <source>
        <dbReference type="EMBL" id="PYH91134.1"/>
    </source>
</evidence>
<dbReference type="GO" id="GO:0008270">
    <property type="term" value="F:zinc ion binding"/>
    <property type="evidence" value="ECO:0007669"/>
    <property type="project" value="InterPro"/>
</dbReference>
<dbReference type="GO" id="GO:0003677">
    <property type="term" value="F:DNA binding"/>
    <property type="evidence" value="ECO:0007669"/>
    <property type="project" value="UniProtKB-KW"/>
</dbReference>
<keyword evidence="2" id="KW-0805">Transcription regulation</keyword>
<keyword evidence="5" id="KW-0539">Nucleus</keyword>
<organism evidence="7 8">
    <name type="scientific">Aspergillus ellipticus CBS 707.79</name>
    <dbReference type="NCBI Taxonomy" id="1448320"/>
    <lineage>
        <taxon>Eukaryota</taxon>
        <taxon>Fungi</taxon>
        <taxon>Dikarya</taxon>
        <taxon>Ascomycota</taxon>
        <taxon>Pezizomycotina</taxon>
        <taxon>Eurotiomycetes</taxon>
        <taxon>Eurotiomycetidae</taxon>
        <taxon>Eurotiales</taxon>
        <taxon>Aspergillaceae</taxon>
        <taxon>Aspergillus</taxon>
        <taxon>Aspergillus subgen. Circumdati</taxon>
    </lineage>
</organism>
<evidence type="ECO:0000256" key="1">
    <source>
        <dbReference type="ARBA" id="ARBA00022833"/>
    </source>
</evidence>
<evidence type="ECO:0000256" key="4">
    <source>
        <dbReference type="ARBA" id="ARBA00023163"/>
    </source>
</evidence>
<dbReference type="OrthoDB" id="39175at2759"/>
<name>A0A319D1F7_9EURO</name>
<proteinExistence type="predicted"/>
<dbReference type="PANTHER" id="PTHR47171">
    <property type="entry name" value="FARA-RELATED"/>
    <property type="match status" value="1"/>
</dbReference>
<accession>A0A319D1F7</accession>
<evidence type="ECO:0000256" key="5">
    <source>
        <dbReference type="ARBA" id="ARBA00023242"/>
    </source>
</evidence>
<feature type="domain" description="Xylanolytic transcriptional activator regulatory" evidence="6">
    <location>
        <begin position="49"/>
        <end position="119"/>
    </location>
</feature>
<evidence type="ECO:0000259" key="6">
    <source>
        <dbReference type="SMART" id="SM00906"/>
    </source>
</evidence>
<keyword evidence="3" id="KW-0238">DNA-binding</keyword>
<dbReference type="SMART" id="SM00906">
    <property type="entry name" value="Fungal_trans"/>
    <property type="match status" value="1"/>
</dbReference>
<dbReference type="InterPro" id="IPR052073">
    <property type="entry name" value="Amide_Lactam_Regulators"/>
</dbReference>
<dbReference type="STRING" id="1448320.A0A319D1F7"/>
<evidence type="ECO:0000256" key="2">
    <source>
        <dbReference type="ARBA" id="ARBA00023015"/>
    </source>
</evidence>
<keyword evidence="8" id="KW-1185">Reference proteome</keyword>